<feature type="binding site" evidence="8">
    <location>
        <position position="234"/>
    </location>
    <ligand>
        <name>Mg(2+)</name>
        <dbReference type="ChEBI" id="CHEBI:18420"/>
    </ligand>
</feature>
<feature type="binding site" evidence="7">
    <location>
        <begin position="365"/>
        <end position="367"/>
    </location>
    <ligand>
        <name>GTP</name>
        <dbReference type="ChEBI" id="CHEBI:37565"/>
    </ligand>
</feature>
<dbReference type="PIRSF" id="PIRSF006809">
    <property type="entry name" value="GTP-binding_hflX_prd"/>
    <property type="match status" value="1"/>
</dbReference>
<dbReference type="EMBL" id="FONQ01000002">
    <property type="protein sequence ID" value="SFE56390.1"/>
    <property type="molecule type" value="Genomic_DNA"/>
</dbReference>
<dbReference type="InterPro" id="IPR030394">
    <property type="entry name" value="G_HFLX_dom"/>
</dbReference>
<dbReference type="InterPro" id="IPR025121">
    <property type="entry name" value="GTPase_HflX_N"/>
</dbReference>
<dbReference type="PRINTS" id="PR00326">
    <property type="entry name" value="GTP1OBG"/>
</dbReference>
<comment type="subcellular location">
    <subcellularLocation>
        <location evidence="6">Cytoplasm</location>
    </subcellularLocation>
    <text evidence="6">May associate with membranes.</text>
</comment>
<evidence type="ECO:0000256" key="6">
    <source>
        <dbReference type="HAMAP-Rule" id="MF_00900"/>
    </source>
</evidence>
<sequence>MLEKEVINFEKTAIVGIVTQNQSEEKLKEYLDELEFLTFTAGGEVVKRFSQKMERPNPKTFVGTGKIEEIHQFVKENDISTLVFDDELSPSQQKNISKIIVECKILDRTHLILDIFAQRAETSYARTQVELAQCQYLLPRLSGMWTHLERQKGGIGMRGPGETEIETDRRIVRDRIALLKEKIKSIDKQMGTQRGNRGAMVRVALVGYTNVGKSTLMNAVGKSDVFVENKLFATLDTTVRKVVIKNLPFLLSDTVGFIRKLPTQLVDSFKSTLDEVREADLLLHVVDISHPEFEDHIASVNQTLLDIKANEKPVIMVFNKIDAYKHLTIDEDDLMTEKTPRHYTLEEWKSTWMSRVGEQNALFISATKKENFEEFRERVYEAVRHIHITRFPYNKFLYPDYKDAVEKEEKDEEEIE</sequence>
<evidence type="ECO:0000313" key="11">
    <source>
        <dbReference type="Proteomes" id="UP000198596"/>
    </source>
</evidence>
<dbReference type="GO" id="GO:0005525">
    <property type="term" value="F:GTP binding"/>
    <property type="evidence" value="ECO:0007669"/>
    <property type="project" value="UniProtKB-UniRule"/>
</dbReference>
<keyword evidence="11" id="KW-1185">Reference proteome</keyword>
<keyword evidence="4 8" id="KW-0460">Magnesium</keyword>
<feature type="binding site" evidence="7">
    <location>
        <begin position="232"/>
        <end position="236"/>
    </location>
    <ligand>
        <name>GTP</name>
        <dbReference type="ChEBI" id="CHEBI:37565"/>
    </ligand>
</feature>
<dbReference type="InterPro" id="IPR016496">
    <property type="entry name" value="GTPase_HflX"/>
</dbReference>
<dbReference type="GO" id="GO:0046872">
    <property type="term" value="F:metal ion binding"/>
    <property type="evidence" value="ECO:0007669"/>
    <property type="project" value="UniProtKB-KW"/>
</dbReference>
<gene>
    <name evidence="6" type="primary">hflX</name>
    <name evidence="10" type="ORF">SAMN04488131_102367</name>
</gene>
<keyword evidence="5 6" id="KW-0342">GTP-binding</keyword>
<dbReference type="RefSeq" id="WP_091203401.1">
    <property type="nucleotide sequence ID" value="NZ_FONQ01000002.1"/>
</dbReference>
<keyword evidence="2 8" id="KW-0479">Metal-binding</keyword>
<feature type="binding site" evidence="8">
    <location>
        <position position="214"/>
    </location>
    <ligand>
        <name>Mg(2+)</name>
        <dbReference type="ChEBI" id="CHEBI:18420"/>
    </ligand>
</feature>
<protein>
    <recommendedName>
        <fullName evidence="6">GTPase HflX</fullName>
    </recommendedName>
    <alternativeName>
        <fullName evidence="6">GTP-binding protein HflX</fullName>
    </alternativeName>
</protein>
<reference evidence="11" key="1">
    <citation type="submission" date="2016-10" db="EMBL/GenBank/DDBJ databases">
        <authorList>
            <person name="Varghese N."/>
            <person name="Submissions S."/>
        </authorList>
    </citation>
    <scope>NUCLEOTIDE SEQUENCE [LARGE SCALE GENOMIC DNA]</scope>
    <source>
        <strain evidence="11">CGMCC 1.9227</strain>
    </source>
</reference>
<evidence type="ECO:0000259" key="9">
    <source>
        <dbReference type="PROSITE" id="PS51705"/>
    </source>
</evidence>
<keyword evidence="1 6" id="KW-0963">Cytoplasm</keyword>
<name>A0A1I2BME3_9FLAO</name>
<dbReference type="AlphaFoldDB" id="A0A1I2BME3"/>
<dbReference type="Proteomes" id="UP000198596">
    <property type="component" value="Unassembled WGS sequence"/>
</dbReference>
<comment type="similarity">
    <text evidence="6">Belongs to the TRAFAC class OBG-HflX-like GTPase superfamily. HflX GTPase family.</text>
</comment>
<dbReference type="Pfam" id="PF13167">
    <property type="entry name" value="GTP-bdg_N"/>
    <property type="match status" value="1"/>
</dbReference>
<organism evidence="10 11">
    <name type="scientific">Flavobacterium xueshanense</name>
    <dbReference type="NCBI Taxonomy" id="935223"/>
    <lineage>
        <taxon>Bacteria</taxon>
        <taxon>Pseudomonadati</taxon>
        <taxon>Bacteroidota</taxon>
        <taxon>Flavobacteriia</taxon>
        <taxon>Flavobacteriales</taxon>
        <taxon>Flavobacteriaceae</taxon>
        <taxon>Flavobacterium</taxon>
    </lineage>
</organism>
<dbReference type="PANTHER" id="PTHR10229">
    <property type="entry name" value="GTP-BINDING PROTEIN HFLX"/>
    <property type="match status" value="1"/>
</dbReference>
<evidence type="ECO:0000313" key="10">
    <source>
        <dbReference type="EMBL" id="SFE56390.1"/>
    </source>
</evidence>
<dbReference type="Gene3D" id="3.40.50.300">
    <property type="entry name" value="P-loop containing nucleotide triphosphate hydrolases"/>
    <property type="match status" value="1"/>
</dbReference>
<dbReference type="FunFam" id="3.40.50.300:FF:000955">
    <property type="entry name" value="GTPase HflX"/>
    <property type="match status" value="1"/>
</dbReference>
<dbReference type="InterPro" id="IPR006073">
    <property type="entry name" value="GTP-bd"/>
</dbReference>
<dbReference type="Gene3D" id="6.10.250.2860">
    <property type="match status" value="1"/>
</dbReference>
<evidence type="ECO:0000256" key="4">
    <source>
        <dbReference type="ARBA" id="ARBA00022842"/>
    </source>
</evidence>
<feature type="domain" description="Hflx-type G" evidence="9">
    <location>
        <begin position="201"/>
        <end position="387"/>
    </location>
</feature>
<dbReference type="STRING" id="935223.SAMN04488131_102367"/>
<evidence type="ECO:0000256" key="8">
    <source>
        <dbReference type="PIRSR" id="PIRSR006809-2"/>
    </source>
</evidence>
<dbReference type="PROSITE" id="PS51705">
    <property type="entry name" value="G_HFLX"/>
    <property type="match status" value="1"/>
</dbReference>
<dbReference type="GO" id="GO:0003924">
    <property type="term" value="F:GTPase activity"/>
    <property type="evidence" value="ECO:0007669"/>
    <property type="project" value="UniProtKB-UniRule"/>
</dbReference>
<dbReference type="PANTHER" id="PTHR10229:SF0">
    <property type="entry name" value="GTP-BINDING PROTEIN 6-RELATED"/>
    <property type="match status" value="1"/>
</dbReference>
<evidence type="ECO:0000256" key="3">
    <source>
        <dbReference type="ARBA" id="ARBA00022741"/>
    </source>
</evidence>
<comment type="function">
    <text evidence="6">GTPase that associates with the 50S ribosomal subunit and may have a role during protein synthesis or ribosome biogenesis.</text>
</comment>
<dbReference type="CDD" id="cd01878">
    <property type="entry name" value="HflX"/>
    <property type="match status" value="1"/>
</dbReference>
<comment type="subunit">
    <text evidence="6">Monomer. Associates with the 50S ribosomal subunit.</text>
</comment>
<dbReference type="FunFam" id="3.40.50.11060:FF:000001">
    <property type="entry name" value="GTPase HflX"/>
    <property type="match status" value="1"/>
</dbReference>
<proteinExistence type="inferred from homology"/>
<dbReference type="NCBIfam" id="TIGR03156">
    <property type="entry name" value="GTP_HflX"/>
    <property type="match status" value="1"/>
</dbReference>
<dbReference type="Gene3D" id="3.40.50.11060">
    <property type="entry name" value="GTPase HflX, N-terminal domain"/>
    <property type="match status" value="1"/>
</dbReference>
<dbReference type="OrthoDB" id="9812272at2"/>
<dbReference type="InterPro" id="IPR042108">
    <property type="entry name" value="GTPase_HflX_N_sf"/>
</dbReference>
<keyword evidence="3 6" id="KW-0547">Nucleotide-binding</keyword>
<dbReference type="GO" id="GO:0043022">
    <property type="term" value="F:ribosome binding"/>
    <property type="evidence" value="ECO:0007669"/>
    <property type="project" value="TreeGrafter"/>
</dbReference>
<dbReference type="Pfam" id="PF16360">
    <property type="entry name" value="GTP-bdg_M"/>
    <property type="match status" value="1"/>
</dbReference>
<dbReference type="InterPro" id="IPR027417">
    <property type="entry name" value="P-loop_NTPase"/>
</dbReference>
<accession>A0A1I2BME3</accession>
<feature type="binding site" evidence="7">
    <location>
        <begin position="207"/>
        <end position="214"/>
    </location>
    <ligand>
        <name>GTP</name>
        <dbReference type="ChEBI" id="CHEBI:37565"/>
    </ligand>
</feature>
<dbReference type="Pfam" id="PF01926">
    <property type="entry name" value="MMR_HSR1"/>
    <property type="match status" value="1"/>
</dbReference>
<evidence type="ECO:0000256" key="1">
    <source>
        <dbReference type="ARBA" id="ARBA00022490"/>
    </source>
</evidence>
<evidence type="ECO:0000256" key="7">
    <source>
        <dbReference type="PIRSR" id="PIRSR006809-1"/>
    </source>
</evidence>
<feature type="binding site" evidence="7">
    <location>
        <begin position="253"/>
        <end position="256"/>
    </location>
    <ligand>
        <name>GTP</name>
        <dbReference type="ChEBI" id="CHEBI:37565"/>
    </ligand>
</feature>
<dbReference type="GO" id="GO:0005737">
    <property type="term" value="C:cytoplasm"/>
    <property type="evidence" value="ECO:0007669"/>
    <property type="project" value="UniProtKB-SubCell"/>
</dbReference>
<dbReference type="InterPro" id="IPR032305">
    <property type="entry name" value="GTP-bd_M"/>
</dbReference>
<comment type="cofactor">
    <cofactor evidence="8">
        <name>Mg(2+)</name>
        <dbReference type="ChEBI" id="CHEBI:18420"/>
    </cofactor>
</comment>
<dbReference type="HAMAP" id="MF_00900">
    <property type="entry name" value="GTPase_HflX"/>
    <property type="match status" value="1"/>
</dbReference>
<feature type="binding site" evidence="7">
    <location>
        <begin position="319"/>
        <end position="322"/>
    </location>
    <ligand>
        <name>GTP</name>
        <dbReference type="ChEBI" id="CHEBI:37565"/>
    </ligand>
</feature>
<evidence type="ECO:0000256" key="2">
    <source>
        <dbReference type="ARBA" id="ARBA00022723"/>
    </source>
</evidence>
<evidence type="ECO:0000256" key="5">
    <source>
        <dbReference type="ARBA" id="ARBA00023134"/>
    </source>
</evidence>
<dbReference type="SUPFAM" id="SSF52540">
    <property type="entry name" value="P-loop containing nucleoside triphosphate hydrolases"/>
    <property type="match status" value="1"/>
</dbReference>